<reference evidence="2 3" key="2">
    <citation type="submission" date="2019-11" db="EMBL/GenBank/DDBJ databases">
        <title>A de novo genome assembly of a pear dwarfing rootstock.</title>
        <authorList>
            <person name="Wang F."/>
            <person name="Wang J."/>
            <person name="Li S."/>
            <person name="Zhang Y."/>
            <person name="Fang M."/>
            <person name="Ma L."/>
            <person name="Zhao Y."/>
            <person name="Jiang S."/>
        </authorList>
    </citation>
    <scope>NUCLEOTIDE SEQUENCE [LARGE SCALE GENOMIC DNA]</scope>
    <source>
        <strain evidence="2">S2</strain>
        <tissue evidence="2">Leaf</tissue>
    </source>
</reference>
<protein>
    <submittedName>
        <fullName evidence="2">Serine/threonine-protein kinase D6PKL2</fullName>
    </submittedName>
</protein>
<keyword evidence="2" id="KW-0808">Transferase</keyword>
<gene>
    <name evidence="2" type="ORF">D8674_043120</name>
</gene>
<dbReference type="AlphaFoldDB" id="A0A5N5G2C9"/>
<comment type="caution">
    <text evidence="2">The sequence shown here is derived from an EMBL/GenBank/DDBJ whole genome shotgun (WGS) entry which is preliminary data.</text>
</comment>
<dbReference type="GO" id="GO:0016301">
    <property type="term" value="F:kinase activity"/>
    <property type="evidence" value="ECO:0007669"/>
    <property type="project" value="UniProtKB-KW"/>
</dbReference>
<keyword evidence="3" id="KW-1185">Reference proteome</keyword>
<evidence type="ECO:0000313" key="2">
    <source>
        <dbReference type="EMBL" id="KAB2609555.1"/>
    </source>
</evidence>
<proteinExistence type="predicted"/>
<sequence length="88" mass="9451">MASLRHSTSFDQRHSLSLSSIKRGATEIKALIRCATATPPDIPKPVEIERIPAPTASSSAKEKAPPTPATIAAPDQKCSDNYLEFDFA</sequence>
<accession>A0A5N5G2C9</accession>
<evidence type="ECO:0000313" key="3">
    <source>
        <dbReference type="Proteomes" id="UP000327157"/>
    </source>
</evidence>
<reference evidence="2 3" key="1">
    <citation type="submission" date="2019-09" db="EMBL/GenBank/DDBJ databases">
        <authorList>
            <person name="Ou C."/>
        </authorList>
    </citation>
    <scope>NUCLEOTIDE SEQUENCE [LARGE SCALE GENOMIC DNA]</scope>
    <source>
        <strain evidence="2">S2</strain>
        <tissue evidence="2">Leaf</tissue>
    </source>
</reference>
<feature type="region of interest" description="Disordered" evidence="1">
    <location>
        <begin position="53"/>
        <end position="75"/>
    </location>
</feature>
<dbReference type="Proteomes" id="UP000327157">
    <property type="component" value="Unassembled WGS sequence"/>
</dbReference>
<name>A0A5N5G2C9_9ROSA</name>
<dbReference type="OrthoDB" id="432483at2759"/>
<organism evidence="2 3">
    <name type="scientific">Pyrus ussuriensis x Pyrus communis</name>
    <dbReference type="NCBI Taxonomy" id="2448454"/>
    <lineage>
        <taxon>Eukaryota</taxon>
        <taxon>Viridiplantae</taxon>
        <taxon>Streptophyta</taxon>
        <taxon>Embryophyta</taxon>
        <taxon>Tracheophyta</taxon>
        <taxon>Spermatophyta</taxon>
        <taxon>Magnoliopsida</taxon>
        <taxon>eudicotyledons</taxon>
        <taxon>Gunneridae</taxon>
        <taxon>Pentapetalae</taxon>
        <taxon>rosids</taxon>
        <taxon>fabids</taxon>
        <taxon>Rosales</taxon>
        <taxon>Rosaceae</taxon>
        <taxon>Amygdaloideae</taxon>
        <taxon>Maleae</taxon>
        <taxon>Pyrus</taxon>
    </lineage>
</organism>
<evidence type="ECO:0000256" key="1">
    <source>
        <dbReference type="SAM" id="MobiDB-lite"/>
    </source>
</evidence>
<dbReference type="EMBL" id="SMOL01000550">
    <property type="protein sequence ID" value="KAB2609555.1"/>
    <property type="molecule type" value="Genomic_DNA"/>
</dbReference>
<keyword evidence="2" id="KW-0418">Kinase</keyword>